<protein>
    <submittedName>
        <fullName evidence="1">Uncharacterized protein</fullName>
    </submittedName>
</protein>
<dbReference type="PANTHER" id="PTHR46248">
    <property type="entry name" value="EXPRESSED PROTEIN"/>
    <property type="match status" value="1"/>
</dbReference>
<dbReference type="AlphaFoldDB" id="A0AAU9LAL9"/>
<gene>
    <name evidence="1" type="ORF">LVIROSA_LOCUS914</name>
</gene>
<organism evidence="1 2">
    <name type="scientific">Lactuca virosa</name>
    <dbReference type="NCBI Taxonomy" id="75947"/>
    <lineage>
        <taxon>Eukaryota</taxon>
        <taxon>Viridiplantae</taxon>
        <taxon>Streptophyta</taxon>
        <taxon>Embryophyta</taxon>
        <taxon>Tracheophyta</taxon>
        <taxon>Spermatophyta</taxon>
        <taxon>Magnoliopsida</taxon>
        <taxon>eudicotyledons</taxon>
        <taxon>Gunneridae</taxon>
        <taxon>Pentapetalae</taxon>
        <taxon>asterids</taxon>
        <taxon>campanulids</taxon>
        <taxon>Asterales</taxon>
        <taxon>Asteraceae</taxon>
        <taxon>Cichorioideae</taxon>
        <taxon>Cichorieae</taxon>
        <taxon>Lactucinae</taxon>
        <taxon>Lactuca</taxon>
    </lineage>
</organism>
<dbReference type="Proteomes" id="UP001157418">
    <property type="component" value="Unassembled WGS sequence"/>
</dbReference>
<proteinExistence type="predicted"/>
<dbReference type="EMBL" id="CAKMRJ010000001">
    <property type="protein sequence ID" value="CAH1412928.1"/>
    <property type="molecule type" value="Genomic_DNA"/>
</dbReference>
<comment type="caution">
    <text evidence="1">The sequence shown here is derived from an EMBL/GenBank/DDBJ whole genome shotgun (WGS) entry which is preliminary data.</text>
</comment>
<evidence type="ECO:0000313" key="2">
    <source>
        <dbReference type="Proteomes" id="UP001157418"/>
    </source>
</evidence>
<reference evidence="1 2" key="1">
    <citation type="submission" date="2022-01" db="EMBL/GenBank/DDBJ databases">
        <authorList>
            <person name="Xiong W."/>
            <person name="Schranz E."/>
        </authorList>
    </citation>
    <scope>NUCLEOTIDE SEQUENCE [LARGE SCALE GENOMIC DNA]</scope>
</reference>
<sequence length="124" mass="14481">MELRCNSTHKYLAKFMRRMLSSGNAWKMSCLMINRINKGCNYLVMWFQLHHKFKALHQGASIQEVLGGYVVSSIFFFVFNTKIRVIILLGKLASVEPMSLTHQEKHSFWVNVYTLCIMNAFLEN</sequence>
<accession>A0AAU9LAL9</accession>
<dbReference type="PANTHER" id="PTHR46248:SF9">
    <property type="entry name" value="EXPRESSED PROTEIN"/>
    <property type="match status" value="1"/>
</dbReference>
<name>A0AAU9LAL9_9ASTR</name>
<evidence type="ECO:0000313" key="1">
    <source>
        <dbReference type="EMBL" id="CAH1412928.1"/>
    </source>
</evidence>
<keyword evidence="2" id="KW-1185">Reference proteome</keyword>